<evidence type="ECO:0000256" key="7">
    <source>
        <dbReference type="ARBA" id="ARBA00022801"/>
    </source>
</evidence>
<evidence type="ECO:0000313" key="11">
    <source>
        <dbReference type="Proteomes" id="UP001499924"/>
    </source>
</evidence>
<name>A0ABP6PCB2_9ACTN</name>
<dbReference type="Pfam" id="PF00561">
    <property type="entry name" value="Abhydrolase_1"/>
    <property type="match status" value="1"/>
</dbReference>
<evidence type="ECO:0000256" key="2">
    <source>
        <dbReference type="ARBA" id="ARBA00004496"/>
    </source>
</evidence>
<dbReference type="RefSeq" id="WP_344689082.1">
    <property type="nucleotide sequence ID" value="NZ_BAAAVV010000005.1"/>
</dbReference>
<comment type="subcellular location">
    <subcellularLocation>
        <location evidence="2 8">Cytoplasm</location>
    </subcellularLocation>
</comment>
<comment type="catalytic activity">
    <reaction evidence="1 8">
        <text>Release of N-terminal proline from a peptide.</text>
        <dbReference type="EC" id="3.4.11.5"/>
    </reaction>
</comment>
<organism evidence="10 11">
    <name type="scientific">Blastococcus jejuensis</name>
    <dbReference type="NCBI Taxonomy" id="351224"/>
    <lineage>
        <taxon>Bacteria</taxon>
        <taxon>Bacillati</taxon>
        <taxon>Actinomycetota</taxon>
        <taxon>Actinomycetes</taxon>
        <taxon>Geodermatophilales</taxon>
        <taxon>Geodermatophilaceae</taxon>
        <taxon>Blastococcus</taxon>
    </lineage>
</organism>
<proteinExistence type="inferred from homology"/>
<evidence type="ECO:0000256" key="5">
    <source>
        <dbReference type="ARBA" id="ARBA00022490"/>
    </source>
</evidence>
<evidence type="ECO:0000256" key="1">
    <source>
        <dbReference type="ARBA" id="ARBA00001585"/>
    </source>
</evidence>
<accession>A0ABP6PCB2</accession>
<dbReference type="InterPro" id="IPR002410">
    <property type="entry name" value="Peptidase_S33"/>
</dbReference>
<dbReference type="SUPFAM" id="SSF53474">
    <property type="entry name" value="alpha/beta-Hydrolases"/>
    <property type="match status" value="1"/>
</dbReference>
<evidence type="ECO:0000313" key="10">
    <source>
        <dbReference type="EMBL" id="GAA3169826.1"/>
    </source>
</evidence>
<dbReference type="Proteomes" id="UP001499924">
    <property type="component" value="Unassembled WGS sequence"/>
</dbReference>
<reference evidence="11" key="1">
    <citation type="journal article" date="2019" name="Int. J. Syst. Evol. Microbiol.">
        <title>The Global Catalogue of Microorganisms (GCM) 10K type strain sequencing project: providing services to taxonomists for standard genome sequencing and annotation.</title>
        <authorList>
            <consortium name="The Broad Institute Genomics Platform"/>
            <consortium name="The Broad Institute Genome Sequencing Center for Infectious Disease"/>
            <person name="Wu L."/>
            <person name="Ma J."/>
        </authorList>
    </citation>
    <scope>NUCLEOTIDE SEQUENCE [LARGE SCALE GENOMIC DNA]</scope>
    <source>
        <strain evidence="11">JCM 15614</strain>
    </source>
</reference>
<dbReference type="EC" id="3.4.11.5" evidence="8"/>
<dbReference type="InterPro" id="IPR000073">
    <property type="entry name" value="AB_hydrolase_1"/>
</dbReference>
<dbReference type="PANTHER" id="PTHR43722">
    <property type="entry name" value="PROLINE IMINOPEPTIDASE"/>
    <property type="match status" value="1"/>
</dbReference>
<keyword evidence="7 8" id="KW-0378">Hydrolase</keyword>
<dbReference type="EMBL" id="BAAAVV010000005">
    <property type="protein sequence ID" value="GAA3169826.1"/>
    <property type="molecule type" value="Genomic_DNA"/>
</dbReference>
<evidence type="ECO:0000256" key="6">
    <source>
        <dbReference type="ARBA" id="ARBA00022670"/>
    </source>
</evidence>
<evidence type="ECO:0000259" key="9">
    <source>
        <dbReference type="Pfam" id="PF00561"/>
    </source>
</evidence>
<dbReference type="GO" id="GO:0004177">
    <property type="term" value="F:aminopeptidase activity"/>
    <property type="evidence" value="ECO:0007669"/>
    <property type="project" value="UniProtKB-KW"/>
</dbReference>
<dbReference type="PRINTS" id="PR00793">
    <property type="entry name" value="PROAMNOPTASE"/>
</dbReference>
<keyword evidence="11" id="KW-1185">Reference proteome</keyword>
<comment type="caution">
    <text evidence="10">The sequence shown here is derived from an EMBL/GenBank/DDBJ whole genome shotgun (WGS) entry which is preliminary data.</text>
</comment>
<dbReference type="InterPro" id="IPR005944">
    <property type="entry name" value="Pro_iminopeptidase"/>
</dbReference>
<dbReference type="Gene3D" id="3.40.50.1820">
    <property type="entry name" value="alpha/beta hydrolase"/>
    <property type="match status" value="1"/>
</dbReference>
<keyword evidence="5 8" id="KW-0963">Cytoplasm</keyword>
<gene>
    <name evidence="10" type="primary">pip</name>
    <name evidence="10" type="ORF">GCM10010531_23680</name>
</gene>
<sequence>MPAPHPQTEPDESGLLEVGEGNAVYWESRGDREARPAVVVHGGPGAPARGMHRLLDPAVYRTVVIHQRNCGRSTPSAADPATDLSANTTTALVADMEAVREHLGIDRWLVFGASWGTTLGLAYAQAHPERVTAMVLLAVCTTTAREVEWITRDMGRIWPEAWERFRGGVPEADRDGDLAAAYARLLESGDPAVREQAARDWCAWEDTHVSLDPAWQPNPRFADPVFRMEFTRLVTHYWSHAGFLPDGALQRGVARLSGIPAVLVTGRQDVSGPPDVAWQLHREWPGSDLVIVEQGGHGTGSAEALDAAFHRFASHM</sequence>
<dbReference type="PANTHER" id="PTHR43722:SF1">
    <property type="entry name" value="PROLINE IMINOPEPTIDASE"/>
    <property type="match status" value="1"/>
</dbReference>
<keyword evidence="6 8" id="KW-0645">Protease</keyword>
<dbReference type="InterPro" id="IPR029058">
    <property type="entry name" value="AB_hydrolase_fold"/>
</dbReference>
<protein>
    <recommendedName>
        <fullName evidence="8">Proline iminopeptidase</fullName>
        <shortName evidence="8">PIP</shortName>
        <ecNumber evidence="8">3.4.11.5</ecNumber>
    </recommendedName>
    <alternativeName>
        <fullName evidence="8">Prolyl aminopeptidase</fullName>
    </alternativeName>
</protein>
<evidence type="ECO:0000256" key="8">
    <source>
        <dbReference type="PIRNR" id="PIRNR006431"/>
    </source>
</evidence>
<evidence type="ECO:0000256" key="4">
    <source>
        <dbReference type="ARBA" id="ARBA00022438"/>
    </source>
</evidence>
<dbReference type="PIRSF" id="PIRSF006431">
    <property type="entry name" value="Pept_S33"/>
    <property type="match status" value="1"/>
</dbReference>
<evidence type="ECO:0000256" key="3">
    <source>
        <dbReference type="ARBA" id="ARBA00010088"/>
    </source>
</evidence>
<feature type="domain" description="AB hydrolase-1" evidence="9">
    <location>
        <begin position="38"/>
        <end position="297"/>
    </location>
</feature>
<comment type="similarity">
    <text evidence="3 8">Belongs to the peptidase S33 family.</text>
</comment>
<keyword evidence="4 8" id="KW-0031">Aminopeptidase</keyword>